<protein>
    <submittedName>
        <fullName evidence="1">Uncharacterized protein</fullName>
    </submittedName>
</protein>
<dbReference type="AlphaFoldDB" id="A0A0L8FZI9"/>
<proteinExistence type="predicted"/>
<accession>A0A0L8FZI9</accession>
<evidence type="ECO:0000313" key="1">
    <source>
        <dbReference type="EMBL" id="KOF70009.1"/>
    </source>
</evidence>
<organism evidence="1">
    <name type="scientific">Octopus bimaculoides</name>
    <name type="common">California two-spotted octopus</name>
    <dbReference type="NCBI Taxonomy" id="37653"/>
    <lineage>
        <taxon>Eukaryota</taxon>
        <taxon>Metazoa</taxon>
        <taxon>Spiralia</taxon>
        <taxon>Lophotrochozoa</taxon>
        <taxon>Mollusca</taxon>
        <taxon>Cephalopoda</taxon>
        <taxon>Coleoidea</taxon>
        <taxon>Octopodiformes</taxon>
        <taxon>Octopoda</taxon>
        <taxon>Incirrata</taxon>
        <taxon>Octopodidae</taxon>
        <taxon>Octopus</taxon>
    </lineage>
</organism>
<gene>
    <name evidence="1" type="ORF">OCBIM_22003688mg</name>
</gene>
<reference evidence="1" key="1">
    <citation type="submission" date="2015-07" db="EMBL/GenBank/DDBJ databases">
        <title>MeaNS - Measles Nucleotide Surveillance Program.</title>
        <authorList>
            <person name="Tran T."/>
            <person name="Druce J."/>
        </authorList>
    </citation>
    <scope>NUCLEOTIDE SEQUENCE</scope>
    <source>
        <strain evidence="1">UCB-OBI-ISO-001</strain>
        <tissue evidence="1">Gonad</tissue>
    </source>
</reference>
<dbReference type="EMBL" id="KQ425066">
    <property type="protein sequence ID" value="KOF70009.1"/>
    <property type="molecule type" value="Genomic_DNA"/>
</dbReference>
<sequence length="85" mass="10016">MRMMMMICDANDDYKQLMYLSHFCPPLQPFHNLGLYLHPSNVALIMSDKIRVRKWIWGSETGEMVGVHPQNFLFCFNLPLKCFGF</sequence>
<name>A0A0L8FZI9_OCTBM</name>